<sequence>MTQTLQERITKSESAPRLPIQSPPDVGDAPDVQDSVYLATHGTIPKNDAFPDTEDVWHVDLDAVYTNVLRLCALSMHNVLQQIQMKRATAIEHTSVLRATNKSGIEPRIYDDHVRGAKHAKRQLKHLSETYYRLAETLLFFWDQPWEQKKSRSS</sequence>
<accession>A0A7J7II54</accession>
<keyword evidence="3" id="KW-1185">Reference proteome</keyword>
<dbReference type="EMBL" id="VWRR01000010">
    <property type="protein sequence ID" value="KAF6002414.1"/>
    <property type="molecule type" value="Genomic_DNA"/>
</dbReference>
<reference evidence="2 3" key="1">
    <citation type="journal article" date="2020" name="J. Phycol.">
        <title>Comparative genome analysis reveals Cyanidiococcus gen. nov., a new extremophilic red algal genus sister to Cyanidioschyzon (Cyanidioschyzonaceae, Rhodophyta).</title>
        <authorList>
            <person name="Liu S.-L."/>
            <person name="Chiang Y.-R."/>
            <person name="Yoon H.S."/>
            <person name="Fu H.-Y."/>
        </authorList>
    </citation>
    <scope>NUCLEOTIDE SEQUENCE [LARGE SCALE GENOMIC DNA]</scope>
    <source>
        <strain evidence="2 3">THAL066</strain>
    </source>
</reference>
<feature type="region of interest" description="Disordered" evidence="1">
    <location>
        <begin position="1"/>
        <end position="32"/>
    </location>
</feature>
<comment type="caution">
    <text evidence="2">The sequence shown here is derived from an EMBL/GenBank/DDBJ whole genome shotgun (WGS) entry which is preliminary data.</text>
</comment>
<evidence type="ECO:0000313" key="3">
    <source>
        <dbReference type="Proteomes" id="UP000530660"/>
    </source>
</evidence>
<dbReference type="AlphaFoldDB" id="A0A7J7II54"/>
<name>A0A7J7II54_9RHOD</name>
<organism evidence="2 3">
    <name type="scientific">Cyanidiococcus yangmingshanensis</name>
    <dbReference type="NCBI Taxonomy" id="2690220"/>
    <lineage>
        <taxon>Eukaryota</taxon>
        <taxon>Rhodophyta</taxon>
        <taxon>Bangiophyceae</taxon>
        <taxon>Cyanidiales</taxon>
        <taxon>Cyanidiaceae</taxon>
        <taxon>Cyanidiococcus</taxon>
    </lineage>
</organism>
<dbReference type="Proteomes" id="UP000530660">
    <property type="component" value="Unassembled WGS sequence"/>
</dbReference>
<evidence type="ECO:0000313" key="2">
    <source>
        <dbReference type="EMBL" id="KAF6002414.1"/>
    </source>
</evidence>
<proteinExistence type="predicted"/>
<protein>
    <submittedName>
        <fullName evidence="2">Uncharacterized protein</fullName>
    </submittedName>
</protein>
<gene>
    <name evidence="2" type="ORF">F1559_001816</name>
</gene>
<evidence type="ECO:0000256" key="1">
    <source>
        <dbReference type="SAM" id="MobiDB-lite"/>
    </source>
</evidence>